<sequence>MTTLDFARSTGTIYAPMIGNKVNITVENLLKTTYAFMFLALHNRKTKKPKALFYQNDCDLNSSENESDFKQAVFEQEPPSDSVIEKAHVAEATVEDTVKATVDLPGKRGRQKKSTTLLKKSRKN</sequence>
<feature type="region of interest" description="Disordered" evidence="1">
    <location>
        <begin position="100"/>
        <end position="124"/>
    </location>
</feature>
<protein>
    <submittedName>
        <fullName evidence="2">Uncharacterized protein</fullName>
    </submittedName>
</protein>
<comment type="caution">
    <text evidence="2">The sequence shown here is derived from an EMBL/GenBank/DDBJ whole genome shotgun (WGS) entry which is preliminary data.</text>
</comment>
<organism evidence="2 3">
    <name type="scientific">Brachionus plicatilis</name>
    <name type="common">Marine rotifer</name>
    <name type="synonym">Brachionus muelleri</name>
    <dbReference type="NCBI Taxonomy" id="10195"/>
    <lineage>
        <taxon>Eukaryota</taxon>
        <taxon>Metazoa</taxon>
        <taxon>Spiralia</taxon>
        <taxon>Gnathifera</taxon>
        <taxon>Rotifera</taxon>
        <taxon>Eurotatoria</taxon>
        <taxon>Monogononta</taxon>
        <taxon>Pseudotrocha</taxon>
        <taxon>Ploima</taxon>
        <taxon>Brachionidae</taxon>
        <taxon>Brachionus</taxon>
    </lineage>
</organism>
<dbReference type="Proteomes" id="UP000276133">
    <property type="component" value="Unassembled WGS sequence"/>
</dbReference>
<evidence type="ECO:0000256" key="1">
    <source>
        <dbReference type="SAM" id="MobiDB-lite"/>
    </source>
</evidence>
<dbReference type="EMBL" id="REGN01001213">
    <property type="protein sequence ID" value="RNA36211.1"/>
    <property type="molecule type" value="Genomic_DNA"/>
</dbReference>
<dbReference type="AlphaFoldDB" id="A0A3M7SKA0"/>
<evidence type="ECO:0000313" key="2">
    <source>
        <dbReference type="EMBL" id="RNA36211.1"/>
    </source>
</evidence>
<evidence type="ECO:0000313" key="3">
    <source>
        <dbReference type="Proteomes" id="UP000276133"/>
    </source>
</evidence>
<gene>
    <name evidence="2" type="ORF">BpHYR1_033700</name>
</gene>
<proteinExistence type="predicted"/>
<accession>A0A3M7SKA0</accession>
<keyword evidence="3" id="KW-1185">Reference proteome</keyword>
<feature type="compositionally biased region" description="Basic residues" evidence="1">
    <location>
        <begin position="107"/>
        <end position="124"/>
    </location>
</feature>
<reference evidence="2 3" key="1">
    <citation type="journal article" date="2018" name="Sci. Rep.">
        <title>Genomic signatures of local adaptation to the degree of environmental predictability in rotifers.</title>
        <authorList>
            <person name="Franch-Gras L."/>
            <person name="Hahn C."/>
            <person name="Garcia-Roger E.M."/>
            <person name="Carmona M.J."/>
            <person name="Serra M."/>
            <person name="Gomez A."/>
        </authorList>
    </citation>
    <scope>NUCLEOTIDE SEQUENCE [LARGE SCALE GENOMIC DNA]</scope>
    <source>
        <strain evidence="2">HYR1</strain>
    </source>
</reference>
<name>A0A3M7SKA0_BRAPC</name>